<evidence type="ECO:0000256" key="1">
    <source>
        <dbReference type="SAM" id="MobiDB-lite"/>
    </source>
</evidence>
<proteinExistence type="predicted"/>
<dbReference type="Gene3D" id="3.40.50.1010">
    <property type="entry name" value="5'-nuclease"/>
    <property type="match status" value="1"/>
</dbReference>
<dbReference type="EMBL" id="AFNT02000007">
    <property type="protein sequence ID" value="ERJ07022.1"/>
    <property type="molecule type" value="Genomic_DNA"/>
</dbReference>
<feature type="region of interest" description="Disordered" evidence="1">
    <location>
        <begin position="40"/>
        <end position="94"/>
    </location>
</feature>
<dbReference type="AlphaFoldDB" id="U2DMV4"/>
<dbReference type="Proteomes" id="UP000003861">
    <property type="component" value="Unassembled WGS sequence"/>
</dbReference>
<name>U2DMV4_9EURY</name>
<sequence length="94" mass="9504">MNIVPDTSVVIDGRVSDRIADGEFAGATVAVPEAVVGELEAQANEGRQTGLGTASRSSNGSPTWQTTARSTSSTSAGDPNRASDGPPTKATSTR</sequence>
<organism evidence="2 3">
    <name type="scientific">Halorhabdus tiamatea SARL4B</name>
    <dbReference type="NCBI Taxonomy" id="1033806"/>
    <lineage>
        <taxon>Archaea</taxon>
        <taxon>Methanobacteriati</taxon>
        <taxon>Methanobacteriota</taxon>
        <taxon>Stenosarchaea group</taxon>
        <taxon>Halobacteria</taxon>
        <taxon>Halobacteriales</taxon>
        <taxon>Haloarculaceae</taxon>
        <taxon>Halorhabdus</taxon>
    </lineage>
</organism>
<feature type="compositionally biased region" description="Low complexity" evidence="1">
    <location>
        <begin position="66"/>
        <end position="76"/>
    </location>
</feature>
<comment type="caution">
    <text evidence="2">The sequence shown here is derived from an EMBL/GenBank/DDBJ whole genome shotgun (WGS) entry which is preliminary data.</text>
</comment>
<feature type="compositionally biased region" description="Polar residues" evidence="1">
    <location>
        <begin position="45"/>
        <end position="65"/>
    </location>
</feature>
<protein>
    <submittedName>
        <fullName evidence="2">ATPase protein</fullName>
    </submittedName>
</protein>
<evidence type="ECO:0000313" key="3">
    <source>
        <dbReference type="Proteomes" id="UP000003861"/>
    </source>
</evidence>
<reference evidence="2 3" key="1">
    <citation type="journal article" date="2011" name="J. Bacteriol.">
        <title>Genome sequence of Halorhabdus tiamatea, the first archaeon isolated from a deep-sea anoxic brine lake.</title>
        <authorList>
            <person name="Antunes A."/>
            <person name="Alam I."/>
            <person name="Bajic V.B."/>
            <person name="Stingl U."/>
        </authorList>
    </citation>
    <scope>NUCLEOTIDE SEQUENCE [LARGE SCALE GENOMIC DNA]</scope>
    <source>
        <strain evidence="2 3">SARL4B</strain>
    </source>
</reference>
<evidence type="ECO:0000313" key="2">
    <source>
        <dbReference type="EMBL" id="ERJ07022.1"/>
    </source>
</evidence>
<accession>U2DMV4</accession>
<reference evidence="2 3" key="2">
    <citation type="journal article" date="2013" name="PLoS ONE">
        <title>INDIGO - INtegrated Data Warehouse of MIcrobial GenOmes with Examples from the Red Sea Extremophiles.</title>
        <authorList>
            <person name="Alam I."/>
            <person name="Antunes A."/>
            <person name="Kamau A.A."/>
            <person name="Ba Alawi W."/>
            <person name="Kalkatawi M."/>
            <person name="Stingl U."/>
            <person name="Bajic V.B."/>
        </authorList>
    </citation>
    <scope>NUCLEOTIDE SEQUENCE [LARGE SCALE GENOMIC DNA]</scope>
    <source>
        <strain evidence="2 3">SARL4B</strain>
    </source>
</reference>
<gene>
    <name evidence="2" type="ORF">HLRTI_000875</name>
</gene>